<comment type="caution">
    <text evidence="8">The sequence shown here is derived from an EMBL/GenBank/DDBJ whole genome shotgun (WGS) entry which is preliminary data.</text>
</comment>
<sequence length="673" mass="76227">MADNEGAEEQEFDEDDGMAAMDEGGMEEGIEDDLFSRLGESSDDPEQRRMYHEYLALIKEIDCQNRIIQDIKMQVMDMCERPCKTRNELREIKRLRICMEQENIKLHTMMNRAVKLQNFGSRRHYRELNMTTTVDEDNISPYCMGPCGAPAGGSGATATECSDEAPSSCCQAEGQEDRLIKALSKAMQKMKGACPEDMKMMQEIACAIMASKSKPKQVCNPGPCQKAQSPCEDSSSSSQGPPCPPCPPPPCRTAKRSRQRAQSPCPPPCPPPCNKSDSLDKLKRRIVNMQCSVKKLLNEVSKRETQEPTSCGGFDDDDDHDHEHDDSCNVGSARPPCPEDPDPLVICGGKRNTKADKYEKMKENYARLLTQFQRKDCQMKELEKRMKGFMGSCGGGGKGATSDADAAELNLLRARVNELKEEQLEFKCIMKEQSQQLEDYRNKYMLAQQKVEEQCVSLEKLNMNNKRIEQQINTEVKEIRSKFQEKLNELLHFPKLLENEQLKLAQVCKEKDDLQSKLVVVCKELKSCKTQMEAPTQDLGPQLAQCQLDLSQARNEIEELLRQRDLFCEQLKTTQDDLDTLRTESAKIIAGTKERAEMIKAQQQEQINRLEKELAQCRATASLSVNDREAVIREMQGQLNTLSYSFDAAQKQIKTLRNHIAYVSNENCFPVKC</sequence>
<keyword evidence="5" id="KW-0206">Cytoskeleton</keyword>
<accession>A0A484B5A5</accession>
<proteinExistence type="inferred from homology"/>
<dbReference type="GO" id="GO:1902017">
    <property type="term" value="P:regulation of cilium assembly"/>
    <property type="evidence" value="ECO:0007669"/>
    <property type="project" value="TreeGrafter"/>
</dbReference>
<keyword evidence="4 6" id="KW-0175">Coiled coil</keyword>
<dbReference type="PANTHER" id="PTHR23162">
    <property type="entry name" value="OUTER DENSE FIBER OF SPERM TAILS 2"/>
    <property type="match status" value="1"/>
</dbReference>
<dbReference type="InterPro" id="IPR026099">
    <property type="entry name" value="Odf2-rel"/>
</dbReference>
<dbReference type="OMA" id="HYKELPM"/>
<feature type="compositionally biased region" description="Acidic residues" evidence="7">
    <location>
        <begin position="24"/>
        <end position="33"/>
    </location>
</feature>
<feature type="coiled-coil region" evidence="6">
    <location>
        <begin position="543"/>
        <end position="620"/>
    </location>
</feature>
<dbReference type="GO" id="GO:0005813">
    <property type="term" value="C:centrosome"/>
    <property type="evidence" value="ECO:0007669"/>
    <property type="project" value="UniProtKB-SubCell"/>
</dbReference>
<feature type="region of interest" description="Disordered" evidence="7">
    <location>
        <begin position="1"/>
        <end position="46"/>
    </location>
</feature>
<evidence type="ECO:0000313" key="8">
    <source>
        <dbReference type="EMBL" id="TDG43829.1"/>
    </source>
</evidence>
<evidence type="ECO:0000256" key="2">
    <source>
        <dbReference type="ARBA" id="ARBA00009316"/>
    </source>
</evidence>
<evidence type="ECO:0000256" key="4">
    <source>
        <dbReference type="ARBA" id="ARBA00023054"/>
    </source>
</evidence>
<dbReference type="AlphaFoldDB" id="A0A484B5A5"/>
<feature type="compositionally biased region" description="Acidic residues" evidence="7">
    <location>
        <begin position="1"/>
        <end position="17"/>
    </location>
</feature>
<evidence type="ECO:0000313" key="9">
    <source>
        <dbReference type="Proteomes" id="UP000295192"/>
    </source>
</evidence>
<organism evidence="8 9">
    <name type="scientific">Drosophila navojoa</name>
    <name type="common">Fruit fly</name>
    <dbReference type="NCBI Taxonomy" id="7232"/>
    <lineage>
        <taxon>Eukaryota</taxon>
        <taxon>Metazoa</taxon>
        <taxon>Ecdysozoa</taxon>
        <taxon>Arthropoda</taxon>
        <taxon>Hexapoda</taxon>
        <taxon>Insecta</taxon>
        <taxon>Pterygota</taxon>
        <taxon>Neoptera</taxon>
        <taxon>Endopterygota</taxon>
        <taxon>Diptera</taxon>
        <taxon>Brachycera</taxon>
        <taxon>Muscomorpha</taxon>
        <taxon>Ephydroidea</taxon>
        <taxon>Drosophilidae</taxon>
        <taxon>Drosophila</taxon>
    </lineage>
</organism>
<protein>
    <submittedName>
        <fullName evidence="8">Uncharacterized protein</fullName>
    </submittedName>
</protein>
<evidence type="ECO:0000256" key="6">
    <source>
        <dbReference type="SAM" id="Coils"/>
    </source>
</evidence>
<comment type="subcellular location">
    <subcellularLocation>
        <location evidence="1">Cytoplasm</location>
        <location evidence="1">Cytoskeleton</location>
        <location evidence="1">Microtubule organizing center</location>
        <location evidence="1">Centrosome</location>
    </subcellularLocation>
</comment>
<comment type="similarity">
    <text evidence="2">Belongs to the ODF2 family.</text>
</comment>
<evidence type="ECO:0000256" key="5">
    <source>
        <dbReference type="ARBA" id="ARBA00023212"/>
    </source>
</evidence>
<evidence type="ECO:0000256" key="3">
    <source>
        <dbReference type="ARBA" id="ARBA00022490"/>
    </source>
</evidence>
<dbReference type="PANTHER" id="PTHR23162:SF10">
    <property type="entry name" value="FI13205P"/>
    <property type="match status" value="1"/>
</dbReference>
<dbReference type="Proteomes" id="UP000295192">
    <property type="component" value="Unassembled WGS sequence"/>
</dbReference>
<name>A0A484B5A5_DRONA</name>
<reference evidence="8 9" key="1">
    <citation type="journal article" date="2019" name="J. Hered.">
        <title>An Improved Genome Assembly for Drosophila navojoa, the Basal Species in the mojavensis Cluster.</title>
        <authorList>
            <person name="Vanderlinde T."/>
            <person name="Dupim E.G."/>
            <person name="Nazario-Yepiz N.O."/>
            <person name="Carvalho A.B."/>
        </authorList>
    </citation>
    <scope>NUCLEOTIDE SEQUENCE [LARGE SCALE GENOMIC DNA]</scope>
    <source>
        <strain evidence="8">Navoj_Jal97</strain>
        <tissue evidence="8">Whole organism</tissue>
    </source>
</reference>
<keyword evidence="9" id="KW-1185">Reference proteome</keyword>
<feature type="coiled-coil region" evidence="6">
    <location>
        <begin position="355"/>
        <end position="517"/>
    </location>
</feature>
<dbReference type="STRING" id="7232.A0A484B5A5"/>
<dbReference type="OrthoDB" id="9948429at2759"/>
<dbReference type="EMBL" id="LSRL02000130">
    <property type="protein sequence ID" value="TDG43829.1"/>
    <property type="molecule type" value="Genomic_DNA"/>
</dbReference>
<evidence type="ECO:0000256" key="7">
    <source>
        <dbReference type="SAM" id="MobiDB-lite"/>
    </source>
</evidence>
<evidence type="ECO:0000256" key="1">
    <source>
        <dbReference type="ARBA" id="ARBA00004300"/>
    </source>
</evidence>
<keyword evidence="3" id="KW-0963">Cytoplasm</keyword>
<feature type="region of interest" description="Disordered" evidence="7">
    <location>
        <begin position="302"/>
        <end position="344"/>
    </location>
</feature>
<gene>
    <name evidence="8" type="ORF">AWZ03_009740</name>
</gene>